<reference evidence="1 2" key="1">
    <citation type="submission" date="2019-03" db="EMBL/GenBank/DDBJ databases">
        <title>Genomic Encyclopedia of Type Strains, Phase IV (KMG-IV): sequencing the most valuable type-strain genomes for metagenomic binning, comparative biology and taxonomic classification.</title>
        <authorList>
            <person name="Goeker M."/>
        </authorList>
    </citation>
    <scope>NUCLEOTIDE SEQUENCE [LARGE SCALE GENOMIC DNA]</scope>
    <source>
        <strain evidence="1 2">DSM 103792</strain>
    </source>
</reference>
<dbReference type="Pfam" id="PF14907">
    <property type="entry name" value="NTP_transf_5"/>
    <property type="match status" value="1"/>
</dbReference>
<evidence type="ECO:0000313" key="1">
    <source>
        <dbReference type="EMBL" id="TDQ49461.1"/>
    </source>
</evidence>
<comment type="caution">
    <text evidence="1">The sequence shown here is derived from an EMBL/GenBank/DDBJ whole genome shotgun (WGS) entry which is preliminary data.</text>
</comment>
<dbReference type="OrthoDB" id="5497963at2"/>
<keyword evidence="1" id="KW-0808">Transferase</keyword>
<accession>A0A4R6UQY4</accession>
<keyword evidence="2" id="KW-1185">Reference proteome</keyword>
<protein>
    <submittedName>
        <fullName evidence="1">Putative nucleotidyltransferase-like protein</fullName>
    </submittedName>
</protein>
<gene>
    <name evidence="1" type="ORF">EV696_104166</name>
</gene>
<dbReference type="InterPro" id="IPR039498">
    <property type="entry name" value="NTP_transf_5"/>
</dbReference>
<evidence type="ECO:0000313" key="2">
    <source>
        <dbReference type="Proteomes" id="UP000295375"/>
    </source>
</evidence>
<dbReference type="Proteomes" id="UP000295375">
    <property type="component" value="Unassembled WGS sequence"/>
</dbReference>
<sequence length="350" mass="40233">MQLNDYLRTPSRLAELDDQAWDILLRQAQATRLHGSLACLAPDSLSLSPVIDRALRSARVVAAANQRAVRWELQELKKVLKPLGVPLIALKGAAYVLHNATAARGRFVTDIDILVPRAQLAKVEDKLKFAGYISSQHNAYDQRYYRRWMHELPPMQHMQRGTSLDVHHHILPLTARANPSIDLLLKDLVQAGDGWQTLNPVDMIIHSITHLFFDGEWDHALRDLFDIDRLLRQYADDDSFWPLLLNRAEALDLLTPVQHALPVVEHFFQTPIPAHIIRQCQRESGERMQAMFIAAAKPNHASCRHPRDAWARRALFIRGHYLRMPLPLLLPHLARKAFRRDEDERRDANK</sequence>
<proteinExistence type="predicted"/>
<dbReference type="RefSeq" id="WP_133589073.1">
    <property type="nucleotide sequence ID" value="NZ_CP037953.1"/>
</dbReference>
<name>A0A4R6UQY4_9GAMM</name>
<dbReference type="EMBL" id="SNYM01000004">
    <property type="protein sequence ID" value="TDQ49461.1"/>
    <property type="molecule type" value="Genomic_DNA"/>
</dbReference>
<organism evidence="1 2">
    <name type="scientific">Permianibacter aggregans</name>
    <dbReference type="NCBI Taxonomy" id="1510150"/>
    <lineage>
        <taxon>Bacteria</taxon>
        <taxon>Pseudomonadati</taxon>
        <taxon>Pseudomonadota</taxon>
        <taxon>Gammaproteobacteria</taxon>
        <taxon>Pseudomonadales</taxon>
        <taxon>Pseudomonadaceae</taxon>
        <taxon>Permianibacter</taxon>
    </lineage>
</organism>
<dbReference type="GO" id="GO:0016740">
    <property type="term" value="F:transferase activity"/>
    <property type="evidence" value="ECO:0007669"/>
    <property type="project" value="UniProtKB-KW"/>
</dbReference>
<dbReference type="AlphaFoldDB" id="A0A4R6UQY4"/>